<proteinExistence type="predicted"/>
<reference evidence="1 2" key="1">
    <citation type="submission" date="2018-07" db="EMBL/GenBank/DDBJ databases">
        <title>A high quality draft genome assembly of the barn swallow (H. rustica rustica).</title>
        <authorList>
            <person name="Formenti G."/>
            <person name="Chiara M."/>
            <person name="Poveda L."/>
            <person name="Francoijs K.-J."/>
            <person name="Bonisoli-Alquati A."/>
            <person name="Canova L."/>
            <person name="Gianfranceschi L."/>
            <person name="Horner D.S."/>
            <person name="Saino N."/>
        </authorList>
    </citation>
    <scope>NUCLEOTIDE SEQUENCE [LARGE SCALE GENOMIC DNA]</scope>
    <source>
        <strain evidence="1">Chelidonia</strain>
        <tissue evidence="1">Blood</tissue>
    </source>
</reference>
<gene>
    <name evidence="1" type="ORF">DUI87_04738</name>
</gene>
<dbReference type="AlphaFoldDB" id="A0A3M0KZV4"/>
<organism evidence="1 2">
    <name type="scientific">Hirundo rustica rustica</name>
    <dbReference type="NCBI Taxonomy" id="333673"/>
    <lineage>
        <taxon>Eukaryota</taxon>
        <taxon>Metazoa</taxon>
        <taxon>Chordata</taxon>
        <taxon>Craniata</taxon>
        <taxon>Vertebrata</taxon>
        <taxon>Euteleostomi</taxon>
        <taxon>Archelosauria</taxon>
        <taxon>Archosauria</taxon>
        <taxon>Dinosauria</taxon>
        <taxon>Saurischia</taxon>
        <taxon>Theropoda</taxon>
        <taxon>Coelurosauria</taxon>
        <taxon>Aves</taxon>
        <taxon>Neognathae</taxon>
        <taxon>Neoaves</taxon>
        <taxon>Telluraves</taxon>
        <taxon>Australaves</taxon>
        <taxon>Passeriformes</taxon>
        <taxon>Sylvioidea</taxon>
        <taxon>Hirundinidae</taxon>
        <taxon>Hirundo</taxon>
    </lineage>
</organism>
<dbReference type="Proteomes" id="UP000269221">
    <property type="component" value="Unassembled WGS sequence"/>
</dbReference>
<sequence length="206" mass="22948">MDSVRDGSVDRPHLLPLGKLLGFPEPRRFIPAGLFLLFEAYDIDIDVFDKEQQGAAKSKEDPFAFPTGNPAVEIQQWKSNIPPVYLGGRLQPEWYRIGGFLVCAVIDLAISAHRKDELRGKFVILCYLSQGDMILLISDMANDTEKECTPIIEWDAFHYPKLLQAPSNLALDTSRDPGVAKASLGNLCQDLIILTGKIFFPISNLT</sequence>
<protein>
    <submittedName>
        <fullName evidence="1">Uncharacterized protein</fullName>
    </submittedName>
</protein>
<name>A0A3M0KZV4_HIRRU</name>
<evidence type="ECO:0000313" key="1">
    <source>
        <dbReference type="EMBL" id="RMC18842.1"/>
    </source>
</evidence>
<dbReference type="OrthoDB" id="10258914at2759"/>
<accession>A0A3M0KZV4</accession>
<evidence type="ECO:0000313" key="2">
    <source>
        <dbReference type="Proteomes" id="UP000269221"/>
    </source>
</evidence>
<keyword evidence="2" id="KW-1185">Reference proteome</keyword>
<comment type="caution">
    <text evidence="1">The sequence shown here is derived from an EMBL/GenBank/DDBJ whole genome shotgun (WGS) entry which is preliminary data.</text>
</comment>
<dbReference type="EMBL" id="QRBI01000096">
    <property type="protein sequence ID" value="RMC18842.1"/>
    <property type="molecule type" value="Genomic_DNA"/>
</dbReference>